<reference evidence="2" key="1">
    <citation type="submission" date="2012-06" db="EMBL/GenBank/DDBJ databases">
        <title>Genomic characterization of five bacteriophages specific for Yersinia species.</title>
        <authorList>
            <person name="Skurnik M."/>
            <person name="Nawaz A."/>
            <person name="Happonen L."/>
            <person name="Butcher S."/>
            <person name="Mattinen L."/>
        </authorList>
    </citation>
    <scope>NUCLEOTIDE SEQUENCE [LARGE SCALE GENOMIC DNA]</scope>
</reference>
<keyword evidence="3" id="KW-1185">Reference proteome</keyword>
<organism evidence="2 3">
    <name type="scientific">Yersinia phage phiR8-01</name>
    <dbReference type="NCBI Taxonomy" id="1206556"/>
    <lineage>
        <taxon>Viruses</taxon>
        <taxon>Duplodnaviria</taxon>
        <taxon>Heunggongvirae</taxon>
        <taxon>Uroviricota</taxon>
        <taxon>Caudoviricetes</taxon>
        <taxon>Autographivirales</taxon>
        <taxon>Autonotataviridae</taxon>
        <taxon>Melnykvirinae</taxon>
        <taxon>Pienvirus</taxon>
        <taxon>Pienvirus R801</taxon>
    </lineage>
</organism>
<accession>A0A1K2IY98</accession>
<dbReference type="GeneID" id="54990880"/>
<feature type="region of interest" description="Disordered" evidence="1">
    <location>
        <begin position="104"/>
        <end position="126"/>
    </location>
</feature>
<dbReference type="Proteomes" id="UP000002907">
    <property type="component" value="Segment"/>
</dbReference>
<feature type="compositionally biased region" description="Low complexity" evidence="1">
    <location>
        <begin position="104"/>
        <end position="115"/>
    </location>
</feature>
<feature type="compositionally biased region" description="Polar residues" evidence="1">
    <location>
        <begin position="116"/>
        <end position="126"/>
    </location>
</feature>
<protein>
    <submittedName>
        <fullName evidence="2">Uncharacterized protein</fullName>
    </submittedName>
</protein>
<evidence type="ECO:0000313" key="2">
    <source>
        <dbReference type="EMBL" id="SGA03420.1"/>
    </source>
</evidence>
<dbReference type="KEGG" id="vg:54990880"/>
<gene>
    <name evidence="2" type="primary">g050</name>
    <name evidence="2" type="ORF">BN110_012</name>
</gene>
<name>A0A1K2IY98_9CAUD</name>
<dbReference type="EMBL" id="HE956707">
    <property type="protein sequence ID" value="SGA03420.1"/>
    <property type="molecule type" value="Genomic_DNA"/>
</dbReference>
<dbReference type="RefSeq" id="YP_009800384.1">
    <property type="nucleotide sequence ID" value="NC_047951.1"/>
</dbReference>
<sequence length="126" mass="13557">MLTIPNKYKWAVMALLAAVSIGSLTLANHYRDSALTSQKALQEVTDAHVAYIEGVEAGEKTAGSRIEANKQLKERTDAAIKRVESIPGPTERVPDAVLIELQRAAEAASSSTRTSLPQKPRSSTRG</sequence>
<evidence type="ECO:0000256" key="1">
    <source>
        <dbReference type="SAM" id="MobiDB-lite"/>
    </source>
</evidence>
<evidence type="ECO:0000313" key="3">
    <source>
        <dbReference type="Proteomes" id="UP000002907"/>
    </source>
</evidence>
<proteinExistence type="predicted"/>